<dbReference type="GO" id="GO:0046872">
    <property type="term" value="F:metal ion binding"/>
    <property type="evidence" value="ECO:0007669"/>
    <property type="project" value="UniProtKB-KW"/>
</dbReference>
<dbReference type="Proteomes" id="UP000663918">
    <property type="component" value="Chromosome"/>
</dbReference>
<evidence type="ECO:0000313" key="6">
    <source>
        <dbReference type="Proteomes" id="UP000663918"/>
    </source>
</evidence>
<dbReference type="RefSeq" id="WP_207867929.1">
    <property type="nucleotide sequence ID" value="NZ_CP062222.1"/>
</dbReference>
<dbReference type="PANTHER" id="PTHR11474:SF76">
    <property type="entry name" value="SHKT DOMAIN-CONTAINING PROTEIN"/>
    <property type="match status" value="1"/>
</dbReference>
<dbReference type="PRINTS" id="PR00092">
    <property type="entry name" value="TYROSINASE"/>
</dbReference>
<dbReference type="InterPro" id="IPR006311">
    <property type="entry name" value="TAT_signal"/>
</dbReference>
<dbReference type="AlphaFoldDB" id="A0A975BY59"/>
<accession>A0A975BY59</accession>
<dbReference type="GO" id="GO:0016491">
    <property type="term" value="F:oxidoreductase activity"/>
    <property type="evidence" value="ECO:0007669"/>
    <property type="project" value="InterPro"/>
</dbReference>
<gene>
    <name evidence="5" type="ORF">IFJ75_10365</name>
</gene>
<feature type="signal peptide" evidence="3">
    <location>
        <begin position="1"/>
        <end position="26"/>
    </location>
</feature>
<dbReference type="InterPro" id="IPR002227">
    <property type="entry name" value="Tyrosinase_Cu-bd"/>
</dbReference>
<evidence type="ECO:0000259" key="4">
    <source>
        <dbReference type="PROSITE" id="PS00497"/>
    </source>
</evidence>
<dbReference type="SUPFAM" id="SSF48056">
    <property type="entry name" value="Di-copper centre-containing domain"/>
    <property type="match status" value="1"/>
</dbReference>
<keyword evidence="2" id="KW-0186">Copper</keyword>
<sequence>MTIDRRQALARAGAALAAATAMPAWAQTGRVRKGASTLSPNSDDLVAFRDGVAAMKRRTDNRSWARQTRLHREKAQHGSGLFLPWHRLELAHLERIIARLTGHTTFALPYWDWQEDRFLPSWVTTPGSPLYERQRGPNANTMDFAKARWATSRNVARLASDSFEVFAGLPRSAGAVEAYGHNHIHVLVGGLMGRTETAAADAVFWLHHCNIDRVWATWHNLAKPVYPSDWSKVPLTGYVGANGEDTGTWTPGAIVETRSLGYSYDRLYPFPLFSVASNGPAGATRQEPIGQTAITLKTACEPGQTKMSVTIPEDIAARLRAADDTLLISGVGQATYKRDERLLDRCLNIDILAGERKLALGSSPTFVHVGPMGGMDHSMPGMVHDHTTGEDYGVSFQFGTEILNLLARDAGPVVVTVDAEDLTPTVQRANTEGLSLEVVLTLTETRWV</sequence>
<dbReference type="PANTHER" id="PTHR11474">
    <property type="entry name" value="TYROSINASE FAMILY MEMBER"/>
    <property type="match status" value="1"/>
</dbReference>
<dbReference type="Pfam" id="PF00264">
    <property type="entry name" value="Tyrosinase"/>
    <property type="match status" value="1"/>
</dbReference>
<keyword evidence="1" id="KW-0479">Metal-binding</keyword>
<evidence type="ECO:0000256" key="2">
    <source>
        <dbReference type="ARBA" id="ARBA00023008"/>
    </source>
</evidence>
<feature type="domain" description="Tyrosinase copper-binding" evidence="4">
    <location>
        <begin position="77"/>
        <end position="94"/>
    </location>
</feature>
<dbReference type="PROSITE" id="PS00497">
    <property type="entry name" value="TYROSINASE_1"/>
    <property type="match status" value="1"/>
</dbReference>
<evidence type="ECO:0000256" key="1">
    <source>
        <dbReference type="ARBA" id="ARBA00022723"/>
    </source>
</evidence>
<dbReference type="Gene3D" id="1.10.1280.10">
    <property type="entry name" value="Di-copper center containing domain from catechol oxidase"/>
    <property type="match status" value="1"/>
</dbReference>
<organism evidence="5 6">
    <name type="scientific">Brevundimonas goettingensis</name>
    <dbReference type="NCBI Taxonomy" id="2774190"/>
    <lineage>
        <taxon>Bacteria</taxon>
        <taxon>Pseudomonadati</taxon>
        <taxon>Pseudomonadota</taxon>
        <taxon>Alphaproteobacteria</taxon>
        <taxon>Caulobacterales</taxon>
        <taxon>Caulobacteraceae</taxon>
        <taxon>Brevundimonas</taxon>
    </lineage>
</organism>
<feature type="chain" id="PRO_5037593814" evidence="3">
    <location>
        <begin position="27"/>
        <end position="448"/>
    </location>
</feature>
<dbReference type="InterPro" id="IPR050316">
    <property type="entry name" value="Tyrosinase/Hemocyanin"/>
</dbReference>
<reference evidence="5" key="1">
    <citation type="submission" date="2020-09" db="EMBL/GenBank/DDBJ databases">
        <title>Brevundimonas sp. LVF2 isolated from a puddle in Goettingen, Germany.</title>
        <authorList>
            <person name="Friedrich I."/>
            <person name="Klassen A."/>
            <person name="Hannes N."/>
            <person name="Schneider D."/>
            <person name="Hertel R."/>
            <person name="Daniel R."/>
        </authorList>
    </citation>
    <scope>NUCLEOTIDE SEQUENCE</scope>
    <source>
        <strain evidence="5">LVF2</strain>
    </source>
</reference>
<dbReference type="InterPro" id="IPR008922">
    <property type="entry name" value="Di-copper_centre_dom_sf"/>
</dbReference>
<dbReference type="PROSITE" id="PS51318">
    <property type="entry name" value="TAT"/>
    <property type="match status" value="1"/>
</dbReference>
<dbReference type="KEGG" id="bgoe:IFJ75_10365"/>
<dbReference type="EMBL" id="CP062222">
    <property type="protein sequence ID" value="QTC89718.1"/>
    <property type="molecule type" value="Genomic_DNA"/>
</dbReference>
<keyword evidence="6" id="KW-1185">Reference proteome</keyword>
<protein>
    <submittedName>
        <fullName evidence="5">Tyrosinase family protein</fullName>
    </submittedName>
</protein>
<evidence type="ECO:0000313" key="5">
    <source>
        <dbReference type="EMBL" id="QTC89718.1"/>
    </source>
</evidence>
<proteinExistence type="predicted"/>
<keyword evidence="3" id="KW-0732">Signal</keyword>
<name>A0A975BY59_9CAUL</name>
<evidence type="ECO:0000256" key="3">
    <source>
        <dbReference type="SAM" id="SignalP"/>
    </source>
</evidence>